<accession>A0A2Z7BWP5</accession>
<dbReference type="AlphaFoldDB" id="A0A2Z7BWP5"/>
<evidence type="ECO:0000313" key="2">
    <source>
        <dbReference type="Proteomes" id="UP000250235"/>
    </source>
</evidence>
<name>A0A2Z7BWP5_9LAMI</name>
<dbReference type="EMBL" id="KV001589">
    <property type="protein sequence ID" value="KZV38879.1"/>
    <property type="molecule type" value="Genomic_DNA"/>
</dbReference>
<dbReference type="Proteomes" id="UP000250235">
    <property type="component" value="Unassembled WGS sequence"/>
</dbReference>
<gene>
    <name evidence="1" type="ORF">F511_44187</name>
</gene>
<protein>
    <submittedName>
        <fullName evidence="1">Uncharacterized protein</fullName>
    </submittedName>
</protein>
<reference evidence="1 2" key="1">
    <citation type="journal article" date="2015" name="Proc. Natl. Acad. Sci. U.S.A.">
        <title>The resurrection genome of Boea hygrometrica: A blueprint for survival of dehydration.</title>
        <authorList>
            <person name="Xiao L."/>
            <person name="Yang G."/>
            <person name="Zhang L."/>
            <person name="Yang X."/>
            <person name="Zhao S."/>
            <person name="Ji Z."/>
            <person name="Zhou Q."/>
            <person name="Hu M."/>
            <person name="Wang Y."/>
            <person name="Chen M."/>
            <person name="Xu Y."/>
            <person name="Jin H."/>
            <person name="Xiao X."/>
            <person name="Hu G."/>
            <person name="Bao F."/>
            <person name="Hu Y."/>
            <person name="Wan P."/>
            <person name="Li L."/>
            <person name="Deng X."/>
            <person name="Kuang T."/>
            <person name="Xiang C."/>
            <person name="Zhu J.K."/>
            <person name="Oliver M.J."/>
            <person name="He Y."/>
        </authorList>
    </citation>
    <scope>NUCLEOTIDE SEQUENCE [LARGE SCALE GENOMIC DNA]</scope>
    <source>
        <strain evidence="2">cv. XS01</strain>
    </source>
</reference>
<organism evidence="1 2">
    <name type="scientific">Dorcoceras hygrometricum</name>
    <dbReference type="NCBI Taxonomy" id="472368"/>
    <lineage>
        <taxon>Eukaryota</taxon>
        <taxon>Viridiplantae</taxon>
        <taxon>Streptophyta</taxon>
        <taxon>Embryophyta</taxon>
        <taxon>Tracheophyta</taxon>
        <taxon>Spermatophyta</taxon>
        <taxon>Magnoliopsida</taxon>
        <taxon>eudicotyledons</taxon>
        <taxon>Gunneridae</taxon>
        <taxon>Pentapetalae</taxon>
        <taxon>asterids</taxon>
        <taxon>lamiids</taxon>
        <taxon>Lamiales</taxon>
        <taxon>Gesneriaceae</taxon>
        <taxon>Didymocarpoideae</taxon>
        <taxon>Trichosporeae</taxon>
        <taxon>Loxocarpinae</taxon>
        <taxon>Dorcoceras</taxon>
    </lineage>
</organism>
<keyword evidence="2" id="KW-1185">Reference proteome</keyword>
<sequence length="161" mass="17080">MGGGVPPDAMAACARAASRIASDILTCWSNDDAPCRAWISATGRAASQPPCRALAARLARWWSTTCWLLAARRRKVGDAGRCDVVRRYARWPAAAATRWCTLVDGCATLAGRDAHWLRNLAGARRTVAKRWLLAASCAAAVIFRGGGAAVGRRSGEAPVMS</sequence>
<evidence type="ECO:0000313" key="1">
    <source>
        <dbReference type="EMBL" id="KZV38879.1"/>
    </source>
</evidence>
<proteinExistence type="predicted"/>